<sequence>MSMQYVLRDIEKRAKEPQKDRESFLAASISGTN</sequence>
<dbReference type="Proteomes" id="UP000054653">
    <property type="component" value="Unassembled WGS sequence"/>
</dbReference>
<keyword evidence="3" id="KW-1185">Reference proteome</keyword>
<proteinExistence type="predicted"/>
<reference evidence="2 3" key="1">
    <citation type="submission" date="2015-01" db="EMBL/GenBank/DDBJ databases">
        <title>Evolution of Trichinella species and genotypes.</title>
        <authorList>
            <person name="Korhonen P.K."/>
            <person name="Edoardo P."/>
            <person name="Giuseppe L.R."/>
            <person name="Gasser R.B."/>
        </authorList>
    </citation>
    <scope>NUCLEOTIDE SEQUENCE [LARGE SCALE GENOMIC DNA]</scope>
    <source>
        <strain evidence="2">ISS120</strain>
    </source>
</reference>
<evidence type="ECO:0000313" key="3">
    <source>
        <dbReference type="Proteomes" id="UP000054653"/>
    </source>
</evidence>
<organism evidence="2 3">
    <name type="scientific">Trichinella britovi</name>
    <name type="common">Parasitic roundworm</name>
    <dbReference type="NCBI Taxonomy" id="45882"/>
    <lineage>
        <taxon>Eukaryota</taxon>
        <taxon>Metazoa</taxon>
        <taxon>Ecdysozoa</taxon>
        <taxon>Nematoda</taxon>
        <taxon>Enoplea</taxon>
        <taxon>Dorylaimia</taxon>
        <taxon>Trichinellida</taxon>
        <taxon>Trichinellidae</taxon>
        <taxon>Trichinella</taxon>
    </lineage>
</organism>
<comment type="caution">
    <text evidence="2">The sequence shown here is derived from an EMBL/GenBank/DDBJ whole genome shotgun (WGS) entry which is preliminary data.</text>
</comment>
<evidence type="ECO:0000256" key="1">
    <source>
        <dbReference type="SAM" id="MobiDB-lite"/>
    </source>
</evidence>
<dbReference type="AlphaFoldDB" id="A0A0V0ZCY5"/>
<dbReference type="EMBL" id="JYDI01003852">
    <property type="protein sequence ID" value="KRY10404.1"/>
    <property type="molecule type" value="Genomic_DNA"/>
</dbReference>
<feature type="region of interest" description="Disordered" evidence="1">
    <location>
        <begin position="14"/>
        <end position="33"/>
    </location>
</feature>
<evidence type="ECO:0000313" key="2">
    <source>
        <dbReference type="EMBL" id="KRY10404.1"/>
    </source>
</evidence>
<accession>A0A0V0ZCY5</accession>
<protein>
    <submittedName>
        <fullName evidence="2">Uncharacterized protein</fullName>
    </submittedName>
</protein>
<gene>
    <name evidence="2" type="ORF">T03_2917</name>
</gene>
<feature type="compositionally biased region" description="Basic and acidic residues" evidence="1">
    <location>
        <begin position="14"/>
        <end position="23"/>
    </location>
</feature>
<name>A0A0V0ZCY5_TRIBR</name>